<evidence type="ECO:0000313" key="15">
    <source>
        <dbReference type="Proteomes" id="UP000198992"/>
    </source>
</evidence>
<dbReference type="InterPro" id="IPR020591">
    <property type="entry name" value="Chromosome_initiator_DnaA-like"/>
</dbReference>
<dbReference type="FunFam" id="1.10.8.60:FF:000220">
    <property type="entry name" value="Chromosomal replication initiator protein DnaA"/>
    <property type="match status" value="1"/>
</dbReference>
<evidence type="ECO:0000256" key="3">
    <source>
        <dbReference type="ARBA" id="ARBA00022705"/>
    </source>
</evidence>
<accession>A0A1H5BFD6</accession>
<dbReference type="InterPro" id="IPR038454">
    <property type="entry name" value="DnaA_N_sf"/>
</dbReference>
<dbReference type="CDD" id="cd06571">
    <property type="entry name" value="Bac_DnaA_C"/>
    <property type="match status" value="1"/>
</dbReference>
<dbReference type="CDD" id="cd00009">
    <property type="entry name" value="AAA"/>
    <property type="match status" value="1"/>
</dbReference>
<feature type="binding site" evidence="8">
    <location>
        <position position="204"/>
    </location>
    <ligand>
        <name>ATP</name>
        <dbReference type="ChEBI" id="CHEBI:30616"/>
    </ligand>
</feature>
<dbReference type="NCBIfam" id="TIGR00362">
    <property type="entry name" value="DnaA"/>
    <property type="match status" value="1"/>
</dbReference>
<dbReference type="GO" id="GO:0003688">
    <property type="term" value="F:DNA replication origin binding"/>
    <property type="evidence" value="ECO:0007669"/>
    <property type="project" value="UniProtKB-UniRule"/>
</dbReference>
<dbReference type="SUPFAM" id="SSF48295">
    <property type="entry name" value="TrpR-like"/>
    <property type="match status" value="1"/>
</dbReference>
<dbReference type="InterPro" id="IPR018312">
    <property type="entry name" value="Chromosome_initiator_DnaA_CS"/>
</dbReference>
<comment type="subcellular location">
    <subcellularLocation>
        <location evidence="8">Cytoplasm</location>
    </subcellularLocation>
</comment>
<dbReference type="Proteomes" id="UP000198992">
    <property type="component" value="Unassembled WGS sequence"/>
</dbReference>
<dbReference type="EMBL" id="FNTH01000001">
    <property type="protein sequence ID" value="SED53252.1"/>
    <property type="molecule type" value="Genomic_DNA"/>
</dbReference>
<dbReference type="InterPro" id="IPR001957">
    <property type="entry name" value="Chromosome_initiator_DnaA"/>
</dbReference>
<feature type="region of interest" description="Domain IV, binds dsDNA" evidence="8">
    <location>
        <begin position="378"/>
        <end position="498"/>
    </location>
</feature>
<dbReference type="Gene3D" id="1.10.1750.10">
    <property type="match status" value="1"/>
</dbReference>
<dbReference type="InterPro" id="IPR003593">
    <property type="entry name" value="AAA+_ATPase"/>
</dbReference>
<evidence type="ECO:0000256" key="9">
    <source>
        <dbReference type="NCBIfam" id="TIGR00362"/>
    </source>
</evidence>
<reference evidence="14 15" key="1">
    <citation type="submission" date="2016-10" db="EMBL/GenBank/DDBJ databases">
        <authorList>
            <person name="de Groot N.N."/>
        </authorList>
    </citation>
    <scope>NUCLEOTIDE SEQUENCE [LARGE SCALE GENOMIC DNA]</scope>
    <source>
        <strain evidence="14 15">MT12</strain>
    </source>
</reference>
<keyword evidence="6 8" id="KW-0446">Lipid-binding</keyword>
<evidence type="ECO:0000256" key="2">
    <source>
        <dbReference type="ARBA" id="ARBA00022490"/>
    </source>
</evidence>
<dbReference type="GO" id="GO:0006270">
    <property type="term" value="P:DNA replication initiation"/>
    <property type="evidence" value="ECO:0007669"/>
    <property type="project" value="UniProtKB-UniRule"/>
</dbReference>
<evidence type="ECO:0000259" key="13">
    <source>
        <dbReference type="SMART" id="SM00760"/>
    </source>
</evidence>
<dbReference type="InterPro" id="IPR027417">
    <property type="entry name" value="P-loop_NTPase"/>
</dbReference>
<evidence type="ECO:0000313" key="14">
    <source>
        <dbReference type="EMBL" id="SED53252.1"/>
    </source>
</evidence>
<dbReference type="GO" id="GO:0005524">
    <property type="term" value="F:ATP binding"/>
    <property type="evidence" value="ECO:0007669"/>
    <property type="project" value="UniProtKB-UniRule"/>
</dbReference>
<dbReference type="PANTHER" id="PTHR30050">
    <property type="entry name" value="CHROMOSOMAL REPLICATION INITIATOR PROTEIN DNAA"/>
    <property type="match status" value="1"/>
</dbReference>
<gene>
    <name evidence="8" type="primary">dnaA</name>
    <name evidence="14" type="ORF">SAMN05444164_5021</name>
</gene>
<keyword evidence="4 8" id="KW-0547">Nucleotide-binding</keyword>
<evidence type="ECO:0000259" key="12">
    <source>
        <dbReference type="SMART" id="SM00382"/>
    </source>
</evidence>
<dbReference type="FunFam" id="1.10.1750.10:FF:000002">
    <property type="entry name" value="Chromosomal replication initiator protein DnaA"/>
    <property type="match status" value="1"/>
</dbReference>
<dbReference type="InterPro" id="IPR013317">
    <property type="entry name" value="DnaA_dom"/>
</dbReference>
<dbReference type="FunFam" id="3.40.50.300:FF:000668">
    <property type="entry name" value="Chromosomal replication initiator protein DnaA"/>
    <property type="match status" value="1"/>
</dbReference>
<dbReference type="InterPro" id="IPR013159">
    <property type="entry name" value="DnaA_C"/>
</dbReference>
<comment type="caution">
    <text evidence="8">Lacks conserved residue(s) required for the propagation of feature annotation.</text>
</comment>
<dbReference type="SMART" id="SM00760">
    <property type="entry name" value="Bac_DnaA_C"/>
    <property type="match status" value="1"/>
</dbReference>
<dbReference type="SMART" id="SM00382">
    <property type="entry name" value="AAA"/>
    <property type="match status" value="1"/>
</dbReference>
<keyword evidence="5 8" id="KW-0067">ATP-binding</keyword>
<dbReference type="GO" id="GO:0005737">
    <property type="term" value="C:cytoplasm"/>
    <property type="evidence" value="ECO:0007669"/>
    <property type="project" value="UniProtKB-SubCell"/>
</dbReference>
<name>A0A1H5BFD6_9BRAD</name>
<comment type="subunit">
    <text evidence="8">Oligomerizes as a right-handed, spiral filament on DNA at oriC.</text>
</comment>
<evidence type="ECO:0000256" key="6">
    <source>
        <dbReference type="ARBA" id="ARBA00023121"/>
    </source>
</evidence>
<dbReference type="PROSITE" id="PS01008">
    <property type="entry name" value="DNAA"/>
    <property type="match status" value="1"/>
</dbReference>
<dbReference type="PRINTS" id="PR00051">
    <property type="entry name" value="DNAA"/>
</dbReference>
<feature type="domain" description="AAA+ ATPase" evidence="12">
    <location>
        <begin position="191"/>
        <end position="317"/>
    </location>
</feature>
<dbReference type="GO" id="GO:0005886">
    <property type="term" value="C:plasma membrane"/>
    <property type="evidence" value="ECO:0007669"/>
    <property type="project" value="TreeGrafter"/>
</dbReference>
<dbReference type="PANTHER" id="PTHR30050:SF2">
    <property type="entry name" value="CHROMOSOMAL REPLICATION INITIATOR PROTEIN DNAA"/>
    <property type="match status" value="1"/>
</dbReference>
<evidence type="ECO:0000256" key="10">
    <source>
        <dbReference type="RuleBase" id="RU000577"/>
    </source>
</evidence>
<dbReference type="Pfam" id="PF08299">
    <property type="entry name" value="Bac_DnaA_C"/>
    <property type="match status" value="1"/>
</dbReference>
<evidence type="ECO:0000256" key="11">
    <source>
        <dbReference type="RuleBase" id="RU004227"/>
    </source>
</evidence>
<evidence type="ECO:0000256" key="8">
    <source>
        <dbReference type="HAMAP-Rule" id="MF_00377"/>
    </source>
</evidence>
<dbReference type="Gene3D" id="3.30.300.180">
    <property type="match status" value="1"/>
</dbReference>
<dbReference type="AlphaFoldDB" id="A0A1H5BFD6"/>
<comment type="function">
    <text evidence="8 10">Plays an essential role in the initiation and regulation of chromosomal replication. ATP-DnaA binds to the origin of replication (oriC) to initiate formation of the DNA replication initiation complex once per cell cycle. Binds the DnaA box (a 9 base pair repeat at the origin) and separates the double-stranded (ds)DNA. Forms a right-handed helical filament on oriC DNA; dsDNA binds to the exterior of the filament while single-stranded (ss)DNA is stabiized in the filament's interior. The ATP-DnaA-oriC complex binds and stabilizes one strand of the AT-rich DNA unwinding element (DUE), permitting loading of DNA polymerase. After initiation quickly degrades to an ADP-DnaA complex that is not apt for DNA replication. Binds acidic phospholipids.</text>
</comment>
<dbReference type="SUPFAM" id="SSF52540">
    <property type="entry name" value="P-loop containing nucleoside triphosphate hydrolases"/>
    <property type="match status" value="1"/>
</dbReference>
<comment type="domain">
    <text evidence="8">Domain I is involved in oligomerization and binding regulators, domain II is flexibile and of varying length in different bacteria, domain III forms the AAA+ region, while domain IV binds dsDNA.</text>
</comment>
<evidence type="ECO:0000256" key="5">
    <source>
        <dbReference type="ARBA" id="ARBA00022840"/>
    </source>
</evidence>
<dbReference type="Gene3D" id="1.10.8.60">
    <property type="match status" value="1"/>
</dbReference>
<dbReference type="InterPro" id="IPR010921">
    <property type="entry name" value="Trp_repressor/repl_initiator"/>
</dbReference>
<protein>
    <recommendedName>
        <fullName evidence="8 9">Chromosomal replication initiator protein DnaA</fullName>
    </recommendedName>
</protein>
<organism evidence="14 15">
    <name type="scientific">Bradyrhizobium erythrophlei</name>
    <dbReference type="NCBI Taxonomy" id="1437360"/>
    <lineage>
        <taxon>Bacteria</taxon>
        <taxon>Pseudomonadati</taxon>
        <taxon>Pseudomonadota</taxon>
        <taxon>Alphaproteobacteria</taxon>
        <taxon>Hyphomicrobiales</taxon>
        <taxon>Nitrobacteraceae</taxon>
        <taxon>Bradyrhizobium</taxon>
    </lineage>
</organism>
<evidence type="ECO:0000256" key="4">
    <source>
        <dbReference type="ARBA" id="ARBA00022741"/>
    </source>
</evidence>
<keyword evidence="7 8" id="KW-0238">DNA-binding</keyword>
<feature type="binding site" evidence="8">
    <location>
        <position position="205"/>
    </location>
    <ligand>
        <name>ATP</name>
        <dbReference type="ChEBI" id="CHEBI:30616"/>
    </ligand>
</feature>
<feature type="binding site" evidence="8">
    <location>
        <position position="202"/>
    </location>
    <ligand>
        <name>ATP</name>
        <dbReference type="ChEBI" id="CHEBI:30616"/>
    </ligand>
</feature>
<dbReference type="Gene3D" id="3.40.50.300">
    <property type="entry name" value="P-loop containing nucleotide triphosphate hydrolases"/>
    <property type="match status" value="1"/>
</dbReference>
<sequence>MAGPLHGAFAIIISQFWKSTKAMTNTEQDRWSRVKGRLRTSVGEDVYTSWFARMDLESVHDESVHLSVPTRFLKSWIQAHYAERVLSCWQAEMPEVHRIDLTVRSAIRAMAPVKEAAAPAEVRRVERNDGRPAPELRSFATAPVSASHDALGGSPLDPRLTFASFVVGRSNTLAHAAARQVAEGRRGDPVMFNPLYIHAGVGLGKTHLLQAVTWAGNSGGERKVLYLTAEKFMYGFVAALKTQTALAFKEALRGIDVLVIDDLQFLQGKSTQAEFCHTLNALIDAGRQVVIAADRPPSDLESLDDRVRSRLAGGLVVEMGSLGEELRLGILKSRVAAARAHHATFDVPEEVLDYLARTITHNGRDLEGAINRLLAHSKLNNQPVTLEMAEREVRDLIRPQEPKRIKIEDIQRVVARQYNVSRSDLLSSRRTANVVRPRQVAMYLAKTLTLRSLPEIGRRFGGRDHTTVLHAVRKIEALVAKDTTLSEEVESLKRQLQE</sequence>
<dbReference type="InterPro" id="IPR024633">
    <property type="entry name" value="DnaA_N_dom"/>
</dbReference>
<feature type="region of interest" description="Domain I, interacts with DnaA modulators" evidence="8">
    <location>
        <begin position="1"/>
        <end position="117"/>
    </location>
</feature>
<dbReference type="GO" id="GO:0006275">
    <property type="term" value="P:regulation of DNA replication"/>
    <property type="evidence" value="ECO:0007669"/>
    <property type="project" value="UniProtKB-UniRule"/>
</dbReference>
<dbReference type="Pfam" id="PF11638">
    <property type="entry name" value="DnaA_N"/>
    <property type="match status" value="1"/>
</dbReference>
<keyword evidence="2 8" id="KW-0963">Cytoplasm</keyword>
<feature type="domain" description="Chromosomal replication initiator DnaA C-terminal" evidence="13">
    <location>
        <begin position="406"/>
        <end position="475"/>
    </location>
</feature>
<dbReference type="GO" id="GO:0008289">
    <property type="term" value="F:lipid binding"/>
    <property type="evidence" value="ECO:0007669"/>
    <property type="project" value="UniProtKB-KW"/>
</dbReference>
<comment type="similarity">
    <text evidence="1 8 11">Belongs to the DnaA family.</text>
</comment>
<feature type="binding site" evidence="8">
    <location>
        <position position="206"/>
    </location>
    <ligand>
        <name>ATP</name>
        <dbReference type="ChEBI" id="CHEBI:30616"/>
    </ligand>
</feature>
<evidence type="ECO:0000256" key="1">
    <source>
        <dbReference type="ARBA" id="ARBA00006583"/>
    </source>
</evidence>
<dbReference type="HAMAP" id="MF_00377">
    <property type="entry name" value="DnaA_bact"/>
    <property type="match status" value="1"/>
</dbReference>
<proteinExistence type="inferred from homology"/>
<dbReference type="Pfam" id="PF00308">
    <property type="entry name" value="Bac_DnaA"/>
    <property type="match status" value="1"/>
</dbReference>
<keyword evidence="3 8" id="KW-0235">DNA replication</keyword>
<evidence type="ECO:0000256" key="7">
    <source>
        <dbReference type="ARBA" id="ARBA00023125"/>
    </source>
</evidence>